<feature type="region of interest" description="Disordered" evidence="2">
    <location>
        <begin position="1120"/>
        <end position="1144"/>
    </location>
</feature>
<protein>
    <submittedName>
        <fullName evidence="6">Rapamycin-insensitive companion of mTOR</fullName>
    </submittedName>
</protein>
<evidence type="ECO:0000256" key="1">
    <source>
        <dbReference type="ARBA" id="ARBA00008878"/>
    </source>
</evidence>
<dbReference type="SMART" id="SM01303">
    <property type="entry name" value="RasGEF_N_2"/>
    <property type="match status" value="1"/>
</dbReference>
<dbReference type="InterPro" id="IPR028268">
    <property type="entry name" value="Pianissimo_fam"/>
</dbReference>
<dbReference type="GO" id="GO:0031932">
    <property type="term" value="C:TORC2 complex"/>
    <property type="evidence" value="ECO:0007669"/>
    <property type="project" value="InterPro"/>
</dbReference>
<dbReference type="Pfam" id="PF14666">
    <property type="entry name" value="RICTOR_M"/>
    <property type="match status" value="1"/>
</dbReference>
<evidence type="ECO:0000256" key="2">
    <source>
        <dbReference type="SAM" id="MobiDB-lite"/>
    </source>
</evidence>
<feature type="domain" description="Rapamycin-insensitive companion of mTOR middle" evidence="3">
    <location>
        <begin position="630"/>
        <end position="835"/>
    </location>
</feature>
<evidence type="ECO:0000259" key="4">
    <source>
        <dbReference type="SMART" id="SM01308"/>
    </source>
</evidence>
<evidence type="ECO:0000259" key="5">
    <source>
        <dbReference type="SMART" id="SM01310"/>
    </source>
</evidence>
<sequence length="1461" mass="164481">MSEVYTRSLVISSKMDSRPSKARKKLLAARERKANMLRRENLSREDLSRLLEKAIEVSESRLATAEFISQFLNDLAIALRSAETIDDEELFTAICKRVVRYLLSDFQCIRAVGMRILRLACTTESSLVILLRNHIDMLLARSLDLDVENFDERIEALKLASHMLRLYSNANMKIRTNAAEEEKVAVDCLEGIGTFLFPHSLILPILAIARTIFVIEGDKPTNAKPDGLAFASFAVFVELAISEPDLIIEIAGTGWLVEALAGPIVSNSRLSAVVCRVLYVWLDCPRLRAKAKMHMVLEQIFSPLIEIGFFQNSAHIMETKAIAPHQQIVDMLDAFTHSFTTVLCSWPGLLACAATDENAKTVVSSQLRLLEFLGLGTVPNPNLRRIRGMIIETCCHYLDRPYATKTFESWIDAVHFYSTMHYPDSFKCSLRDDFVLSEYEVHVASMKQFSEHVDLLASFRAMAVFFLIDAGLTQSLARFILVDLEDSISLKATLLLNDLLLMGSSFLPLEWRSRVLCMPTLIQSACEALTRTVRTAAVDSGANVDCELPDFTFINAGNAPLLLHRLDVLNELALSRATQPIPIGNLQLFVQSTPVSRSRSESLSRFGIDRKDGESGIDSCIHEMIVKSIDIDGQFRWWMVDGVLQLLELDDFASLYRHRHSDRCYFFFSQLIHFFTPSSGLLVSNFDGDRFSVACGCRIFRVVIPLCVVESRYEQLVQDFLCDCVNNLEPSKLSSGVFSPKNILNSGAMYYFALVGAISSQEFGREMMERTRLLQTFVDLLTSTTSVEYVKLIVSCLDYSADDGLTRVVLQTALTSTNEAGRKWSTRFLGVIAGHELQGFAEWGMSLLLAQLSDHSAKVVRHAIRLLHRWMPFYPESISLLKNVRLDALGDAGIMLKTHLFANEDYVGSNPNDVQVAFNLWRKEFNARYVEVIDEDLKVAMLNVKRSLDGRFARISNDKSLRQSVPLPVHFYGQMALHLTGQQMLSKSGEVERLLDYLRRWSVSVETSQLRNIKGAILALAHIAGSRSPGALNILPSETVPVICRYAERCPILSVRGVAFWAMNLIGSSKQGARLIASLGWESNRYTEVIAEVAISGWGPPKVDDARLWIQCIDGYRNEEGQADKQSSSEVHTPLVSRSNSEIAKSSARTDVSAEILQSPVRAGRTFTIDSVIHSGFGSAPKEDLELHHAKNEEEEQDTGRVIRRRVTGPSEMADVVVFGTSIDFQKCGELHNSASVRSKFKLKPFAFSKMQVIQRSLGEPIRYIYMSSTELRTYRQFRRVFTYLGEQQEISAGTESTMTVHSGWTVIALPGQADLICKDIFPHEAPKLHHGVTSALKSREKRDSPLRIVEKKPHNEKICFYCSWPEELFGSKVEIDEKAVPSERRAVLLSLVQLMESKHISPEKKLIKMYSAYPELFSSPCIYADVVEILAEYRYRLETRRFLQELFVGVFYSFADHVMC</sequence>
<evidence type="ECO:0000313" key="6">
    <source>
        <dbReference type="EMBL" id="ADY40480.1"/>
    </source>
</evidence>
<dbReference type="GO" id="GO:0051897">
    <property type="term" value="P:positive regulation of phosphatidylinositol 3-kinase/protein kinase B signal transduction"/>
    <property type="evidence" value="ECO:0007669"/>
    <property type="project" value="TreeGrafter"/>
</dbReference>
<dbReference type="SUPFAM" id="SSF48371">
    <property type="entry name" value="ARM repeat"/>
    <property type="match status" value="1"/>
</dbReference>
<dbReference type="InterPro" id="IPR029452">
    <property type="entry name" value="RICTOR_V"/>
</dbReference>
<dbReference type="SMART" id="SM01308">
    <property type="entry name" value="RICTOR_N"/>
    <property type="match status" value="1"/>
</dbReference>
<feature type="domain" description="Rapamycin-insensitive companion of mTOR N-terminal" evidence="4">
    <location>
        <begin position="69"/>
        <end position="508"/>
    </location>
</feature>
<dbReference type="InterPro" id="IPR028267">
    <property type="entry name" value="Pianissimo_N"/>
</dbReference>
<dbReference type="GO" id="GO:0043539">
    <property type="term" value="F:protein serine/threonine kinase activator activity"/>
    <property type="evidence" value="ECO:0007669"/>
    <property type="project" value="TreeGrafter"/>
</dbReference>
<organism evidence="6">
    <name type="scientific">Ascaris suum</name>
    <name type="common">Pig roundworm</name>
    <name type="synonym">Ascaris lumbricoides</name>
    <dbReference type="NCBI Taxonomy" id="6253"/>
    <lineage>
        <taxon>Eukaryota</taxon>
        <taxon>Metazoa</taxon>
        <taxon>Ecdysozoa</taxon>
        <taxon>Nematoda</taxon>
        <taxon>Chromadorea</taxon>
        <taxon>Rhabditida</taxon>
        <taxon>Spirurina</taxon>
        <taxon>Ascaridomorpha</taxon>
        <taxon>Ascaridoidea</taxon>
        <taxon>Ascarididae</taxon>
        <taxon>Ascaris</taxon>
    </lineage>
</organism>
<dbReference type="EMBL" id="JI164680">
    <property type="protein sequence ID" value="ADY40480.1"/>
    <property type="molecule type" value="mRNA"/>
</dbReference>
<name>F1KRH6_ASCSU</name>
<dbReference type="Pfam" id="PF14664">
    <property type="entry name" value="RICTOR_N"/>
    <property type="match status" value="1"/>
</dbReference>
<dbReference type="InterPro" id="IPR029453">
    <property type="entry name" value="Rictor_IV"/>
</dbReference>
<dbReference type="Pfam" id="PF14668">
    <property type="entry name" value="RICTOR_V"/>
    <property type="match status" value="1"/>
</dbReference>
<accession>F1KRH6</accession>
<comment type="similarity">
    <text evidence="1">Belongs to the RICTOR family.</text>
</comment>
<dbReference type="InterPro" id="IPR016024">
    <property type="entry name" value="ARM-type_fold"/>
</dbReference>
<dbReference type="PANTHER" id="PTHR13298">
    <property type="entry name" value="CYTOSOLIC REGULATOR PIANISSIMO"/>
    <property type="match status" value="1"/>
</dbReference>
<dbReference type="SMART" id="SM01310">
    <property type="entry name" value="RICTOR_V"/>
    <property type="match status" value="1"/>
</dbReference>
<dbReference type="GO" id="GO:0038203">
    <property type="term" value="P:TORC2 signaling"/>
    <property type="evidence" value="ECO:0007669"/>
    <property type="project" value="TreeGrafter"/>
</dbReference>
<evidence type="ECO:0000259" key="3">
    <source>
        <dbReference type="SMART" id="SM01307"/>
    </source>
</evidence>
<dbReference type="PANTHER" id="PTHR13298:SF11">
    <property type="entry name" value="RAPAMYCIN-INSENSITIVE COMPANION OF MTOR"/>
    <property type="match status" value="1"/>
</dbReference>
<dbReference type="Pfam" id="PF14663">
    <property type="entry name" value="RasGEF_N_2"/>
    <property type="match status" value="1"/>
</dbReference>
<feature type="compositionally biased region" description="Polar residues" evidence="2">
    <location>
        <begin position="1124"/>
        <end position="1144"/>
    </location>
</feature>
<dbReference type="SMART" id="SM01307">
    <property type="entry name" value="RICTOR_M"/>
    <property type="match status" value="1"/>
</dbReference>
<proteinExistence type="evidence at transcript level"/>
<feature type="domain" description="Rapamycin-insensitive companion of mTOR" evidence="5">
    <location>
        <begin position="1010"/>
        <end position="1083"/>
    </location>
</feature>
<reference evidence="6" key="1">
    <citation type="journal article" date="2011" name="Genome Res.">
        <title>Deep small RNA sequencing from the nematode Ascaris reveals conservation, functional diversification, and novel developmental profiles.</title>
        <authorList>
            <person name="Wang J."/>
            <person name="Czech B."/>
            <person name="Crunk A."/>
            <person name="Wallace A."/>
            <person name="Mitreva M."/>
            <person name="Hannon G.J."/>
            <person name="Davis R.E."/>
        </authorList>
    </citation>
    <scope>NUCLEOTIDE SEQUENCE</scope>
</reference>
<dbReference type="InterPro" id="IPR029451">
    <property type="entry name" value="RICTOR_M"/>
</dbReference>